<protein>
    <recommendedName>
        <fullName evidence="8">Peroxisomal biogenesis factor 11</fullName>
    </recommendedName>
</protein>
<dbReference type="GO" id="GO:0016559">
    <property type="term" value="P:peroxisome fission"/>
    <property type="evidence" value="ECO:0007669"/>
    <property type="project" value="InterPro"/>
</dbReference>
<dbReference type="STRING" id="747725.A0A162YVV3"/>
<evidence type="ECO:0000313" key="7">
    <source>
        <dbReference type="Proteomes" id="UP000077051"/>
    </source>
</evidence>
<evidence type="ECO:0000313" key="6">
    <source>
        <dbReference type="EMBL" id="OAD00997.1"/>
    </source>
</evidence>
<keyword evidence="3" id="KW-0576">Peroxisome</keyword>
<keyword evidence="2" id="KW-0472">Membrane</keyword>
<dbReference type="PANTHER" id="PTHR12652:SF19">
    <property type="entry name" value="PEROXISOMAL BIOGENESIS FACTOR 11"/>
    <property type="match status" value="1"/>
</dbReference>
<evidence type="ECO:0000256" key="1">
    <source>
        <dbReference type="ARBA" id="ARBA00022593"/>
    </source>
</evidence>
<gene>
    <name evidence="6" type="ORF">MUCCIDRAFT_190295</name>
</gene>
<dbReference type="EMBL" id="AMYB01000006">
    <property type="protein sequence ID" value="OAD00997.1"/>
    <property type="molecule type" value="Genomic_DNA"/>
</dbReference>
<organism evidence="6 7">
    <name type="scientific">Mucor lusitanicus CBS 277.49</name>
    <dbReference type="NCBI Taxonomy" id="747725"/>
    <lineage>
        <taxon>Eukaryota</taxon>
        <taxon>Fungi</taxon>
        <taxon>Fungi incertae sedis</taxon>
        <taxon>Mucoromycota</taxon>
        <taxon>Mucoromycotina</taxon>
        <taxon>Mucoromycetes</taxon>
        <taxon>Mucorales</taxon>
        <taxon>Mucorineae</taxon>
        <taxon>Mucoraceae</taxon>
        <taxon>Mucor</taxon>
    </lineage>
</organism>
<feature type="region of interest" description="Disordered" evidence="5">
    <location>
        <begin position="1"/>
        <end position="33"/>
    </location>
</feature>
<keyword evidence="7" id="KW-1185">Reference proteome</keyword>
<keyword evidence="1" id="KW-0962">Peroxisome biogenesis</keyword>
<comment type="caution">
    <text evidence="6">The sequence shown here is derived from an EMBL/GenBank/DDBJ whole genome shotgun (WGS) entry which is preliminary data.</text>
</comment>
<evidence type="ECO:0000256" key="5">
    <source>
        <dbReference type="SAM" id="MobiDB-lite"/>
    </source>
</evidence>
<sequence length="260" mass="29056">MSNSTESSLYNFALPTPPSPPPEPETFNEKPPVVTQKQTSQIAKRLLATRPLITKWASVVQRLLKELDGRDKIMKIIQYFIKILLHYKLVNAKHFSTITSHFSMTRKLLRLGTAIGPIRELAPLKNSIPSTLITLNALVNNVSDDVFCLYKLGVFGSKLGAISERISAYCWFAGILIDLREGAENMSKLQAKAAIDRDEKNAELKQKIYVAEISIIKLLMDAVFCACDIWPPRQAAAIQAWSGFLSGSLAGYKLWIKFSN</sequence>
<proteinExistence type="predicted"/>
<dbReference type="AlphaFoldDB" id="A0A162YVV3"/>
<comment type="subcellular location">
    <subcellularLocation>
        <location evidence="4">Peroxisome membrane</location>
    </subcellularLocation>
</comment>
<reference evidence="6 7" key="1">
    <citation type="submission" date="2015-06" db="EMBL/GenBank/DDBJ databases">
        <title>Expansion of signal transduction pathways in fungi by whole-genome duplication.</title>
        <authorList>
            <consortium name="DOE Joint Genome Institute"/>
            <person name="Corrochano L.M."/>
            <person name="Kuo A."/>
            <person name="Marcet-Houben M."/>
            <person name="Polaino S."/>
            <person name="Salamov A."/>
            <person name="Villalobos J.M."/>
            <person name="Alvarez M.I."/>
            <person name="Avalos J."/>
            <person name="Benito E.P."/>
            <person name="Benoit I."/>
            <person name="Burger G."/>
            <person name="Camino L.P."/>
            <person name="Canovas D."/>
            <person name="Cerda-Olmedo E."/>
            <person name="Cheng J.-F."/>
            <person name="Dominguez A."/>
            <person name="Elias M."/>
            <person name="Eslava A.P."/>
            <person name="Glaser F."/>
            <person name="Grimwood J."/>
            <person name="Gutierrez G."/>
            <person name="Heitman J."/>
            <person name="Henrissat B."/>
            <person name="Iturriaga E.A."/>
            <person name="Lang B.F."/>
            <person name="Lavin J.L."/>
            <person name="Lee S."/>
            <person name="Li W."/>
            <person name="Lindquist E."/>
            <person name="Lopez-Garcia S."/>
            <person name="Luque E.M."/>
            <person name="Marcos A.T."/>
            <person name="Martin J."/>
            <person name="Mccluskey K."/>
            <person name="Medina H.R."/>
            <person name="Miralles-Duran A."/>
            <person name="Miyazaki A."/>
            <person name="Munoz-Torres E."/>
            <person name="Oguiza J.A."/>
            <person name="Ohm R."/>
            <person name="Olmedo M."/>
            <person name="Orejas M."/>
            <person name="Ortiz-Castellanos L."/>
            <person name="Pisabarro A.G."/>
            <person name="Rodriguez-Romero J."/>
            <person name="Ruiz-Herrera J."/>
            <person name="Ruiz-Vazquez R."/>
            <person name="Sanz C."/>
            <person name="Schackwitz W."/>
            <person name="Schmutz J."/>
            <person name="Shahriari M."/>
            <person name="Shelest E."/>
            <person name="Silva-Franco F."/>
            <person name="Soanes D."/>
            <person name="Syed K."/>
            <person name="Tagua V.G."/>
            <person name="Talbot N.J."/>
            <person name="Thon M."/>
            <person name="De Vries R.P."/>
            <person name="Wiebenga A."/>
            <person name="Yadav J.S."/>
            <person name="Braun E.L."/>
            <person name="Baker S."/>
            <person name="Garre V."/>
            <person name="Horwitz B."/>
            <person name="Torres-Martinez S."/>
            <person name="Idnurm A."/>
            <person name="Herrera-Estrella A."/>
            <person name="Gabaldon T."/>
            <person name="Grigoriev I.V."/>
        </authorList>
    </citation>
    <scope>NUCLEOTIDE SEQUENCE [LARGE SCALE GENOMIC DNA]</scope>
    <source>
        <strain evidence="6 7">CBS 277.49</strain>
    </source>
</reference>
<evidence type="ECO:0000256" key="2">
    <source>
        <dbReference type="ARBA" id="ARBA00023136"/>
    </source>
</evidence>
<dbReference type="PANTHER" id="PTHR12652">
    <property type="entry name" value="PEROXISOMAL BIOGENESIS FACTOR 11"/>
    <property type="match status" value="1"/>
</dbReference>
<feature type="compositionally biased region" description="Polar residues" evidence="5">
    <location>
        <begin position="1"/>
        <end position="10"/>
    </location>
</feature>
<dbReference type="VEuPathDB" id="FungiDB:MUCCIDRAFT_190295"/>
<dbReference type="Pfam" id="PF05648">
    <property type="entry name" value="PEX11"/>
    <property type="match status" value="1"/>
</dbReference>
<feature type="compositionally biased region" description="Pro residues" evidence="5">
    <location>
        <begin position="15"/>
        <end position="24"/>
    </location>
</feature>
<dbReference type="OrthoDB" id="411017at2759"/>
<dbReference type="Proteomes" id="UP000077051">
    <property type="component" value="Unassembled WGS sequence"/>
</dbReference>
<evidence type="ECO:0000256" key="4">
    <source>
        <dbReference type="ARBA" id="ARBA00046271"/>
    </source>
</evidence>
<accession>A0A162YVV3</accession>
<evidence type="ECO:0008006" key="8">
    <source>
        <dbReference type="Google" id="ProtNLM"/>
    </source>
</evidence>
<dbReference type="GO" id="GO:0005778">
    <property type="term" value="C:peroxisomal membrane"/>
    <property type="evidence" value="ECO:0007669"/>
    <property type="project" value="UniProtKB-SubCell"/>
</dbReference>
<evidence type="ECO:0000256" key="3">
    <source>
        <dbReference type="ARBA" id="ARBA00023140"/>
    </source>
</evidence>
<name>A0A162YVV3_MUCCL</name>
<dbReference type="InterPro" id="IPR008733">
    <property type="entry name" value="PEX11"/>
</dbReference>